<keyword evidence="1" id="KW-0732">Signal</keyword>
<dbReference type="Proteomes" id="UP001430065">
    <property type="component" value="Unassembled WGS sequence"/>
</dbReference>
<sequence length="133" mass="13675">MGKNRYFKTWGLAFVLAGSLLATATASAASFVTATQVVTIPAGSYPSTITATCPAGYTVTGGGFQEINQVANNGGGFDPATLATNPSGYAWLSTFYFMVYSSAPTAAGDGWTVTGQVMPIAPATVTVYARCMM</sequence>
<feature type="chain" id="PRO_5045834836" evidence="1">
    <location>
        <begin position="29"/>
        <end position="133"/>
    </location>
</feature>
<protein>
    <submittedName>
        <fullName evidence="2">Uncharacterized protein</fullName>
    </submittedName>
</protein>
<evidence type="ECO:0000313" key="3">
    <source>
        <dbReference type="Proteomes" id="UP001430065"/>
    </source>
</evidence>
<reference evidence="2 3" key="1">
    <citation type="submission" date="2020-10" db="EMBL/GenBank/DDBJ databases">
        <title>Phylogeny of dyella-like bacteria.</title>
        <authorList>
            <person name="Fu J."/>
        </authorList>
    </citation>
    <scope>NUCLEOTIDE SEQUENCE [LARGE SCALE GENOMIC DNA]</scope>
    <source>
        <strain evidence="2 3">THG-B117</strain>
    </source>
</reference>
<proteinExistence type="predicted"/>
<keyword evidence="3" id="KW-1185">Reference proteome</keyword>
<name>A0ABS2JSU6_9GAMM</name>
<gene>
    <name evidence="2" type="ORF">ISP20_12300</name>
</gene>
<organism evidence="2 3">
    <name type="scientific">Dyella kyungheensis</name>
    <dbReference type="NCBI Taxonomy" id="1242174"/>
    <lineage>
        <taxon>Bacteria</taxon>
        <taxon>Pseudomonadati</taxon>
        <taxon>Pseudomonadota</taxon>
        <taxon>Gammaproteobacteria</taxon>
        <taxon>Lysobacterales</taxon>
        <taxon>Rhodanobacteraceae</taxon>
        <taxon>Dyella</taxon>
    </lineage>
</organism>
<comment type="caution">
    <text evidence="2">The sequence shown here is derived from an EMBL/GenBank/DDBJ whole genome shotgun (WGS) entry which is preliminary data.</text>
</comment>
<dbReference type="RefSeq" id="WP_204636387.1">
    <property type="nucleotide sequence ID" value="NZ_JADIKC010000005.1"/>
</dbReference>
<feature type="signal peptide" evidence="1">
    <location>
        <begin position="1"/>
        <end position="28"/>
    </location>
</feature>
<dbReference type="EMBL" id="JADIKC010000005">
    <property type="protein sequence ID" value="MBM7121936.1"/>
    <property type="molecule type" value="Genomic_DNA"/>
</dbReference>
<accession>A0ABS2JSU6</accession>
<evidence type="ECO:0000256" key="1">
    <source>
        <dbReference type="SAM" id="SignalP"/>
    </source>
</evidence>
<evidence type="ECO:0000313" key="2">
    <source>
        <dbReference type="EMBL" id="MBM7121936.1"/>
    </source>
</evidence>